<accession>A0A940WRZ1</accession>
<sequence length="361" mass="37049">MRRGAVLAVVSALAVGGVAVVLVLSGGLALSSSGTPAPAAGTRPPATATVKRGDLVDHQTVSGTLGYAGERTVPNGVSGTLTWLPAEGAVIGRGGTLYKVDRRPVVLMYGTTPIYRTLQYGVSDGPDVLQLERNLKALGYGDGLTVDDHFSSITADRVLEWQDDKGLEETATVTAADVVFLRGKVRVKKVGGVTGDKARSGKPVLTVTGTTQVVRVDLDVADQQLARKGAKVTVELPGGASATGKITDVGTVAQLPSSSGQQADPQNATITIEIKLTDAKKAGGLDQAPVSVSLESERRENVLSVPVEALLALREGGYGVQVVQGETVRLVPVEIGIFAAGQVEVSGGGLTEGTKVGVPRS</sequence>
<dbReference type="InterPro" id="IPR036365">
    <property type="entry name" value="PGBD-like_sf"/>
</dbReference>
<dbReference type="Gene3D" id="1.10.101.10">
    <property type="entry name" value="PGBD-like superfamily/PGBD"/>
    <property type="match status" value="1"/>
</dbReference>
<feature type="domain" description="Peptidoglycan binding-like" evidence="3">
    <location>
        <begin position="125"/>
        <end position="174"/>
    </location>
</feature>
<dbReference type="InterPro" id="IPR036366">
    <property type="entry name" value="PGBDSf"/>
</dbReference>
<dbReference type="Pfam" id="PF01471">
    <property type="entry name" value="PG_binding_1"/>
    <property type="match status" value="1"/>
</dbReference>
<keyword evidence="5" id="KW-1185">Reference proteome</keyword>
<dbReference type="SUPFAM" id="SSF47090">
    <property type="entry name" value="PGBD-like"/>
    <property type="match status" value="1"/>
</dbReference>
<name>A0A940WRZ1_9ACTN</name>
<dbReference type="RefSeq" id="WP_210159534.1">
    <property type="nucleotide sequence ID" value="NZ_JAFCNB010000029.1"/>
</dbReference>
<evidence type="ECO:0000256" key="1">
    <source>
        <dbReference type="ARBA" id="ARBA00004196"/>
    </source>
</evidence>
<dbReference type="Proteomes" id="UP000674234">
    <property type="component" value="Unassembled WGS sequence"/>
</dbReference>
<evidence type="ECO:0000313" key="4">
    <source>
        <dbReference type="EMBL" id="MBP2708273.1"/>
    </source>
</evidence>
<evidence type="ECO:0000313" key="5">
    <source>
        <dbReference type="Proteomes" id="UP000674234"/>
    </source>
</evidence>
<dbReference type="Gene3D" id="2.40.420.20">
    <property type="match status" value="1"/>
</dbReference>
<gene>
    <name evidence="4" type="ORF">JOL79_31290</name>
</gene>
<comment type="subcellular location">
    <subcellularLocation>
        <location evidence="1">Cell envelope</location>
    </subcellularLocation>
</comment>
<dbReference type="GO" id="GO:0030313">
    <property type="term" value="C:cell envelope"/>
    <property type="evidence" value="ECO:0007669"/>
    <property type="project" value="UniProtKB-SubCell"/>
</dbReference>
<dbReference type="EMBL" id="JAFCNB010000029">
    <property type="protein sequence ID" value="MBP2708273.1"/>
    <property type="molecule type" value="Genomic_DNA"/>
</dbReference>
<proteinExistence type="predicted"/>
<protein>
    <submittedName>
        <fullName evidence="4">Peptidoglycan-binding protein</fullName>
    </submittedName>
</protein>
<dbReference type="PANTHER" id="PTHR32347">
    <property type="entry name" value="EFFLUX SYSTEM COMPONENT YKNX-RELATED"/>
    <property type="match status" value="1"/>
</dbReference>
<comment type="caution">
    <text evidence="4">The sequence shown here is derived from an EMBL/GenBank/DDBJ whole genome shotgun (WGS) entry which is preliminary data.</text>
</comment>
<dbReference type="InterPro" id="IPR050465">
    <property type="entry name" value="UPF0194_transport"/>
</dbReference>
<dbReference type="AlphaFoldDB" id="A0A940WRZ1"/>
<organism evidence="4 5">
    <name type="scientific">Microbispora oryzae</name>
    <dbReference type="NCBI Taxonomy" id="2806554"/>
    <lineage>
        <taxon>Bacteria</taxon>
        <taxon>Bacillati</taxon>
        <taxon>Actinomycetota</taxon>
        <taxon>Actinomycetes</taxon>
        <taxon>Streptosporangiales</taxon>
        <taxon>Streptosporangiaceae</taxon>
        <taxon>Microbispora</taxon>
    </lineage>
</organism>
<keyword evidence="2" id="KW-0175">Coiled coil</keyword>
<evidence type="ECO:0000259" key="3">
    <source>
        <dbReference type="Pfam" id="PF01471"/>
    </source>
</evidence>
<dbReference type="InterPro" id="IPR002477">
    <property type="entry name" value="Peptidoglycan-bd-like"/>
</dbReference>
<reference evidence="4" key="1">
    <citation type="submission" date="2021-02" db="EMBL/GenBank/DDBJ databases">
        <title>Draft genome sequence of Microbispora sp. RL4-1S isolated from rice leaves in Thailand.</title>
        <authorList>
            <person name="Muangham S."/>
            <person name="Duangmal K."/>
        </authorList>
    </citation>
    <scope>NUCLEOTIDE SEQUENCE</scope>
    <source>
        <strain evidence="4">RL4-1S</strain>
    </source>
</reference>
<evidence type="ECO:0000256" key="2">
    <source>
        <dbReference type="ARBA" id="ARBA00023054"/>
    </source>
</evidence>